<feature type="signal peptide" evidence="2">
    <location>
        <begin position="1"/>
        <end position="20"/>
    </location>
</feature>
<dbReference type="PANTHER" id="PTHR39328">
    <property type="entry name" value="BLL2871 PROTEIN"/>
    <property type="match status" value="1"/>
</dbReference>
<reference evidence="3 4" key="1">
    <citation type="journal article" date="2019" name="Nat. Microbiol.">
        <title>Mediterranean grassland soil C-N compound turnover is dependent on rainfall and depth, and is mediated by genomically divergent microorganisms.</title>
        <authorList>
            <person name="Diamond S."/>
            <person name="Andeer P.F."/>
            <person name="Li Z."/>
            <person name="Crits-Christoph A."/>
            <person name="Burstein D."/>
            <person name="Anantharaman K."/>
            <person name="Lane K.R."/>
            <person name="Thomas B.C."/>
            <person name="Pan C."/>
            <person name="Northen T.R."/>
            <person name="Banfield J.F."/>
        </authorList>
    </citation>
    <scope>NUCLEOTIDE SEQUENCE [LARGE SCALE GENOMIC DNA]</scope>
    <source>
        <strain evidence="3">WS_6</strain>
    </source>
</reference>
<gene>
    <name evidence="3" type="ORF">E6K76_08890</name>
</gene>
<evidence type="ECO:0000256" key="1">
    <source>
        <dbReference type="PROSITE-ProRule" id="PRU00339"/>
    </source>
</evidence>
<dbReference type="Gene3D" id="3.60.20.10">
    <property type="entry name" value="Glutamine Phosphoribosylpyrophosphate, subunit 1, domain 1"/>
    <property type="match status" value="1"/>
</dbReference>
<protein>
    <submittedName>
        <fullName evidence="3">DUF1028 domain-containing protein</fullName>
    </submittedName>
</protein>
<dbReference type="PANTHER" id="PTHR39328:SF1">
    <property type="entry name" value="BLL2871 PROTEIN"/>
    <property type="match status" value="1"/>
</dbReference>
<dbReference type="InterPro" id="IPR010430">
    <property type="entry name" value="DUF1028"/>
</dbReference>
<dbReference type="Gene3D" id="1.25.40.10">
    <property type="entry name" value="Tetratricopeptide repeat domain"/>
    <property type="match status" value="1"/>
</dbReference>
<evidence type="ECO:0000313" key="3">
    <source>
        <dbReference type="EMBL" id="TMQ58017.1"/>
    </source>
</evidence>
<feature type="chain" id="PRO_5021904346" evidence="2">
    <location>
        <begin position="21"/>
        <end position="325"/>
    </location>
</feature>
<dbReference type="Proteomes" id="UP000316852">
    <property type="component" value="Unassembled WGS sequence"/>
</dbReference>
<dbReference type="EMBL" id="VBOW01000042">
    <property type="protein sequence ID" value="TMQ58017.1"/>
    <property type="molecule type" value="Genomic_DNA"/>
</dbReference>
<keyword evidence="2" id="KW-0732">Signal</keyword>
<dbReference type="InterPro" id="IPR011990">
    <property type="entry name" value="TPR-like_helical_dom_sf"/>
</dbReference>
<sequence>MSTLARVLLGLVLLTAPAQATFSIVARDPETGDLGVAVQSHYFSVGPIVPWAEPGVGAVATQSLIEVSYGPRGLQMMSSGKGAKQTLEELLAQDPNREVRQVGMIDARGEVAAHTGKRCIPAAGDQVGNQYSVQANLMSNDRVWPAMAKAYESTEGDLATRLLAALDAGQKAGGDIRGQQSAAIVIVKGKRSNKPWQDRIMDLRVEDNPHPITELRRLVQVWRAYRNVDQGDAYTTEGKVEEAMKAYAEGARLAPGNNEILFWQAASMWQLGREKEATPIFRKVFARDRRWVELVPRLVPAGLLKDDPASIQRIQALAPGGRMRR</sequence>
<evidence type="ECO:0000256" key="2">
    <source>
        <dbReference type="SAM" id="SignalP"/>
    </source>
</evidence>
<dbReference type="AlphaFoldDB" id="A0A538T301"/>
<evidence type="ECO:0000313" key="4">
    <source>
        <dbReference type="Proteomes" id="UP000316852"/>
    </source>
</evidence>
<accession>A0A538T301</accession>
<organism evidence="3 4">
    <name type="scientific">Eiseniibacteriota bacterium</name>
    <dbReference type="NCBI Taxonomy" id="2212470"/>
    <lineage>
        <taxon>Bacteria</taxon>
        <taxon>Candidatus Eiseniibacteriota</taxon>
    </lineage>
</organism>
<dbReference type="InterPro" id="IPR019734">
    <property type="entry name" value="TPR_rpt"/>
</dbReference>
<dbReference type="Pfam" id="PF06267">
    <property type="entry name" value="DUF1028"/>
    <property type="match status" value="1"/>
</dbReference>
<name>A0A538T301_UNCEI</name>
<dbReference type="PROSITE" id="PS50005">
    <property type="entry name" value="TPR"/>
    <property type="match status" value="1"/>
</dbReference>
<proteinExistence type="predicted"/>
<dbReference type="SUPFAM" id="SSF48452">
    <property type="entry name" value="TPR-like"/>
    <property type="match status" value="1"/>
</dbReference>
<comment type="caution">
    <text evidence="3">The sequence shown here is derived from an EMBL/GenBank/DDBJ whole genome shotgun (WGS) entry which is preliminary data.</text>
</comment>
<dbReference type="InterPro" id="IPR029055">
    <property type="entry name" value="Ntn_hydrolases_N"/>
</dbReference>
<keyword evidence="1" id="KW-0802">TPR repeat</keyword>
<feature type="repeat" description="TPR" evidence="1">
    <location>
        <begin position="224"/>
        <end position="257"/>
    </location>
</feature>
<dbReference type="SUPFAM" id="SSF56235">
    <property type="entry name" value="N-terminal nucleophile aminohydrolases (Ntn hydrolases)"/>
    <property type="match status" value="1"/>
</dbReference>